<comment type="caution">
    <text evidence="1">The sequence shown here is derived from an EMBL/GenBank/DDBJ whole genome shotgun (WGS) entry which is preliminary data.</text>
</comment>
<keyword evidence="2" id="KW-1185">Reference proteome</keyword>
<protein>
    <recommendedName>
        <fullName evidence="3">DNA (Cytosine-5)-methyltransferase 1</fullName>
    </recommendedName>
</protein>
<accession>A0ABV7HXE1</accession>
<dbReference type="RefSeq" id="WP_182305408.1">
    <property type="nucleotide sequence ID" value="NZ_CP059896.1"/>
</dbReference>
<reference evidence="2" key="1">
    <citation type="journal article" date="2019" name="Int. J. Syst. Evol. Microbiol.">
        <title>The Global Catalogue of Microorganisms (GCM) 10K type strain sequencing project: providing services to taxonomists for standard genome sequencing and annotation.</title>
        <authorList>
            <consortium name="The Broad Institute Genomics Platform"/>
            <consortium name="The Broad Institute Genome Sequencing Center for Infectious Disease"/>
            <person name="Wu L."/>
            <person name="Ma J."/>
        </authorList>
    </citation>
    <scope>NUCLEOTIDE SEQUENCE [LARGE SCALE GENOMIC DNA]</scope>
    <source>
        <strain evidence="2">KCTC 52231</strain>
    </source>
</reference>
<proteinExistence type="predicted"/>
<evidence type="ECO:0000313" key="1">
    <source>
        <dbReference type="EMBL" id="MFC3163075.1"/>
    </source>
</evidence>
<dbReference type="Proteomes" id="UP001595647">
    <property type="component" value="Unassembled WGS sequence"/>
</dbReference>
<name>A0ABV7HXE1_9HYPH</name>
<gene>
    <name evidence="1" type="ORF">ACFOHV_07260</name>
</gene>
<evidence type="ECO:0008006" key="3">
    <source>
        <dbReference type="Google" id="ProtNLM"/>
    </source>
</evidence>
<sequence length="231" mass="25976">MVMPRVLIGCEFSGVVRNAFLARGFDAWSCDLLPAEDGSNRHIRGDVRDVLGDGWDMLVVVHPPCTRLCRSGRRWLSGPGKMTPPKALPRGRTWEDMQAEFEAGVALFIACWRAPIARVAIENPEMHDLARDRMPADLPAPQIVQPHMFGHPEYKATGWYLRGLPPLEATDCLPEPEKGSDEWKAWNRVWRMPRRPDRGHERSRFFPGMAAAAAQQWGDAALAAMRLEAAE</sequence>
<dbReference type="EMBL" id="JBHRTG010000007">
    <property type="protein sequence ID" value="MFC3163075.1"/>
    <property type="molecule type" value="Genomic_DNA"/>
</dbReference>
<organism evidence="1 2">
    <name type="scientific">Ciceribacter thiooxidans</name>
    <dbReference type="NCBI Taxonomy" id="1969821"/>
    <lineage>
        <taxon>Bacteria</taxon>
        <taxon>Pseudomonadati</taxon>
        <taxon>Pseudomonadota</taxon>
        <taxon>Alphaproteobacteria</taxon>
        <taxon>Hyphomicrobiales</taxon>
        <taxon>Rhizobiaceae</taxon>
        <taxon>Ciceribacter</taxon>
    </lineage>
</organism>
<evidence type="ECO:0000313" key="2">
    <source>
        <dbReference type="Proteomes" id="UP001595647"/>
    </source>
</evidence>